<dbReference type="VEuPathDB" id="FungiDB:BLGHR1_14509"/>
<sequence>MQCLLAILLLTGNEAIRNNRLAIMNLGRTEEDYQIYDPRGKQQFRSVKTGSDVMMATSRTVGPGTYVTVYCSPSQSFEKLKDYATEGAELLQNLSGVGFHQDIAKEAKCLNTIKQKFILAWNRIGIHISEFLDTNRCSKSAIYSLGLRNEFYIMSTIGETLTLHDKEQMAVITDYLFDMSDVVLDGKLACRVKTSSHDRGLAWHQGYLNIFQKQSPNNVWYPIKRTMQGPKDYEYIIDFIGELYGEIDLIRNKILGGGLVPAPPSMSYRRSGSSKHPTLQQSIKDLLQKLGDKNLRLVESNAEGSIGPFVGGKRREKSKLSVFQKSTSAVNVFRG</sequence>
<evidence type="ECO:0000313" key="3">
    <source>
        <dbReference type="Proteomes" id="UP000275772"/>
    </source>
</evidence>
<evidence type="ECO:0000256" key="1">
    <source>
        <dbReference type="SAM" id="SignalP"/>
    </source>
</evidence>
<dbReference type="Proteomes" id="UP000275772">
    <property type="component" value="Unassembled WGS sequence"/>
</dbReference>
<dbReference type="EMBL" id="UNSH01000056">
    <property type="protein sequence ID" value="SZF03715.1"/>
    <property type="molecule type" value="Genomic_DNA"/>
</dbReference>
<protein>
    <submittedName>
        <fullName evidence="2">Uncharacterized protein</fullName>
    </submittedName>
</protein>
<evidence type="ECO:0000313" key="2">
    <source>
        <dbReference type="EMBL" id="SZF03715.1"/>
    </source>
</evidence>
<accession>A0A383UVV0</accession>
<name>A0A383UVV0_BLUHO</name>
<feature type="signal peptide" evidence="1">
    <location>
        <begin position="1"/>
        <end position="15"/>
    </location>
</feature>
<organism evidence="2 3">
    <name type="scientific">Blumeria hordei</name>
    <name type="common">Barley powdery mildew</name>
    <name type="synonym">Blumeria graminis f. sp. hordei</name>
    <dbReference type="NCBI Taxonomy" id="2867405"/>
    <lineage>
        <taxon>Eukaryota</taxon>
        <taxon>Fungi</taxon>
        <taxon>Dikarya</taxon>
        <taxon>Ascomycota</taxon>
        <taxon>Pezizomycotina</taxon>
        <taxon>Leotiomycetes</taxon>
        <taxon>Erysiphales</taxon>
        <taxon>Erysiphaceae</taxon>
        <taxon>Blumeria</taxon>
    </lineage>
</organism>
<proteinExistence type="predicted"/>
<feature type="chain" id="PRO_5016962888" evidence="1">
    <location>
        <begin position="16"/>
        <end position="335"/>
    </location>
</feature>
<keyword evidence="1" id="KW-0732">Signal</keyword>
<dbReference type="AlphaFoldDB" id="A0A383UVV0"/>
<reference evidence="2 3" key="1">
    <citation type="submission" date="2017-11" db="EMBL/GenBank/DDBJ databases">
        <authorList>
            <person name="Kracher B."/>
        </authorList>
    </citation>
    <scope>NUCLEOTIDE SEQUENCE [LARGE SCALE GENOMIC DNA]</scope>
    <source>
        <strain evidence="2 3">RACE1</strain>
    </source>
</reference>
<gene>
    <name evidence="2" type="ORF">BLGHR1_14509</name>
</gene>